<proteinExistence type="predicted"/>
<dbReference type="RefSeq" id="WP_165822786.1">
    <property type="nucleotide sequence ID" value="NZ_JACHVZ010000007.1"/>
</dbReference>
<sequence>MFGVVICGAIFDTIGDLMFGTNAKPHAEHDEQPTSPAPTKCLSCGAEKDERGNLPCGH</sequence>
<gene>
    <name evidence="2" type="ORF">FHX59_002789</name>
</gene>
<evidence type="ECO:0000256" key="1">
    <source>
        <dbReference type="SAM" id="MobiDB-lite"/>
    </source>
</evidence>
<comment type="caution">
    <text evidence="2">The sequence shown here is derived from an EMBL/GenBank/DDBJ whole genome shotgun (WGS) entry which is preliminary data.</text>
</comment>
<name>A0ABR6FMM2_9BURK</name>
<organism evidence="2 3">
    <name type="scientific">Paraburkholderia silvatlantica</name>
    <dbReference type="NCBI Taxonomy" id="321895"/>
    <lineage>
        <taxon>Bacteria</taxon>
        <taxon>Pseudomonadati</taxon>
        <taxon>Pseudomonadota</taxon>
        <taxon>Betaproteobacteria</taxon>
        <taxon>Burkholderiales</taxon>
        <taxon>Burkholderiaceae</taxon>
        <taxon>Paraburkholderia</taxon>
    </lineage>
</organism>
<evidence type="ECO:0000313" key="2">
    <source>
        <dbReference type="EMBL" id="MBB2928367.1"/>
    </source>
</evidence>
<dbReference type="EMBL" id="JACHVZ010000007">
    <property type="protein sequence ID" value="MBB2928367.1"/>
    <property type="molecule type" value="Genomic_DNA"/>
</dbReference>
<keyword evidence="3" id="KW-1185">Reference proteome</keyword>
<dbReference type="Proteomes" id="UP000533533">
    <property type="component" value="Unassembled WGS sequence"/>
</dbReference>
<accession>A0ABR6FMM2</accession>
<feature type="region of interest" description="Disordered" evidence="1">
    <location>
        <begin position="22"/>
        <end position="58"/>
    </location>
</feature>
<evidence type="ECO:0000313" key="3">
    <source>
        <dbReference type="Proteomes" id="UP000533533"/>
    </source>
</evidence>
<reference evidence="2 3" key="1">
    <citation type="submission" date="2020-08" db="EMBL/GenBank/DDBJ databases">
        <title>Genomic Encyclopedia of Type Strains, Phase IV (KMG-V): Genome sequencing to study the core and pangenomes of soil and plant-associated prokaryotes.</title>
        <authorList>
            <person name="Whitman W."/>
        </authorList>
    </citation>
    <scope>NUCLEOTIDE SEQUENCE [LARGE SCALE GENOMIC DNA]</scope>
    <source>
        <strain evidence="2 3">SRMrh-85</strain>
    </source>
</reference>
<protein>
    <submittedName>
        <fullName evidence="2">Uncharacterized protein</fullName>
    </submittedName>
</protein>